<keyword evidence="3" id="KW-0732">Signal</keyword>
<feature type="transmembrane region" description="Helical" evidence="2">
    <location>
        <begin position="230"/>
        <end position="252"/>
    </location>
</feature>
<feature type="region of interest" description="Disordered" evidence="1">
    <location>
        <begin position="32"/>
        <end position="60"/>
    </location>
</feature>
<keyword evidence="2" id="KW-1133">Transmembrane helix</keyword>
<proteinExistence type="predicted"/>
<dbReference type="EMBL" id="KZ451885">
    <property type="protein sequence ID" value="PKA66714.1"/>
    <property type="molecule type" value="Genomic_DNA"/>
</dbReference>
<feature type="transmembrane region" description="Helical" evidence="2">
    <location>
        <begin position="264"/>
        <end position="285"/>
    </location>
</feature>
<dbReference type="AlphaFoldDB" id="A0A2I0BG15"/>
<feature type="signal peptide" evidence="3">
    <location>
        <begin position="1"/>
        <end position="27"/>
    </location>
</feature>
<dbReference type="STRING" id="1088818.A0A2I0BG15"/>
<feature type="transmembrane region" description="Helical" evidence="2">
    <location>
        <begin position="122"/>
        <end position="145"/>
    </location>
</feature>
<reference evidence="4 5" key="1">
    <citation type="journal article" date="2017" name="Nature">
        <title>The Apostasia genome and the evolution of orchids.</title>
        <authorList>
            <person name="Zhang G.Q."/>
            <person name="Liu K.W."/>
            <person name="Li Z."/>
            <person name="Lohaus R."/>
            <person name="Hsiao Y.Y."/>
            <person name="Niu S.C."/>
            <person name="Wang J.Y."/>
            <person name="Lin Y.C."/>
            <person name="Xu Q."/>
            <person name="Chen L.J."/>
            <person name="Yoshida K."/>
            <person name="Fujiwara S."/>
            <person name="Wang Z.W."/>
            <person name="Zhang Y.Q."/>
            <person name="Mitsuda N."/>
            <person name="Wang M."/>
            <person name="Liu G.H."/>
            <person name="Pecoraro L."/>
            <person name="Huang H.X."/>
            <person name="Xiao X.J."/>
            <person name="Lin M."/>
            <person name="Wu X.Y."/>
            <person name="Wu W.L."/>
            <person name="Chen Y.Y."/>
            <person name="Chang S.B."/>
            <person name="Sakamoto S."/>
            <person name="Ohme-Takagi M."/>
            <person name="Yagi M."/>
            <person name="Zeng S.J."/>
            <person name="Shen C.Y."/>
            <person name="Yeh C.M."/>
            <person name="Luo Y.B."/>
            <person name="Tsai W.C."/>
            <person name="Van de Peer Y."/>
            <person name="Liu Z.J."/>
        </authorList>
    </citation>
    <scope>NUCLEOTIDE SEQUENCE [LARGE SCALE GENOMIC DNA]</scope>
    <source>
        <strain evidence="5">cv. Shenzhen</strain>
        <tissue evidence="4">Stem</tissue>
    </source>
</reference>
<dbReference type="GO" id="GO:0016020">
    <property type="term" value="C:membrane"/>
    <property type="evidence" value="ECO:0007669"/>
    <property type="project" value="TreeGrafter"/>
</dbReference>
<keyword evidence="2" id="KW-0472">Membrane</keyword>
<evidence type="ECO:0000313" key="5">
    <source>
        <dbReference type="Proteomes" id="UP000236161"/>
    </source>
</evidence>
<dbReference type="OrthoDB" id="1922814at2759"/>
<evidence type="ECO:0000256" key="1">
    <source>
        <dbReference type="SAM" id="MobiDB-lite"/>
    </source>
</evidence>
<keyword evidence="5" id="KW-1185">Reference proteome</keyword>
<dbReference type="PANTHER" id="PTHR31414:SF18">
    <property type="entry name" value="TRANSMEMBRANE PROTEIN-RELATED"/>
    <property type="match status" value="1"/>
</dbReference>
<feature type="transmembrane region" description="Helical" evidence="2">
    <location>
        <begin position="461"/>
        <end position="480"/>
    </location>
</feature>
<evidence type="ECO:0000313" key="4">
    <source>
        <dbReference type="EMBL" id="PKA66714.1"/>
    </source>
</evidence>
<evidence type="ECO:0000256" key="2">
    <source>
        <dbReference type="SAM" id="Phobius"/>
    </source>
</evidence>
<feature type="transmembrane region" description="Helical" evidence="2">
    <location>
        <begin position="87"/>
        <end position="115"/>
    </location>
</feature>
<dbReference type="PANTHER" id="PTHR31414">
    <property type="entry name" value="TRANSMEMBRANE PROTEIN DDB_G0292058"/>
    <property type="match status" value="1"/>
</dbReference>
<feature type="chain" id="PRO_5014180623" evidence="3">
    <location>
        <begin position="28"/>
        <end position="490"/>
    </location>
</feature>
<dbReference type="Proteomes" id="UP000236161">
    <property type="component" value="Unassembled WGS sequence"/>
</dbReference>
<gene>
    <name evidence="4" type="ORF">AXF42_Ash003369</name>
</gene>
<protein>
    <submittedName>
        <fullName evidence="4">Uncharacterized protein</fullName>
    </submittedName>
</protein>
<organism evidence="4 5">
    <name type="scientific">Apostasia shenzhenica</name>
    <dbReference type="NCBI Taxonomy" id="1088818"/>
    <lineage>
        <taxon>Eukaryota</taxon>
        <taxon>Viridiplantae</taxon>
        <taxon>Streptophyta</taxon>
        <taxon>Embryophyta</taxon>
        <taxon>Tracheophyta</taxon>
        <taxon>Spermatophyta</taxon>
        <taxon>Magnoliopsida</taxon>
        <taxon>Liliopsida</taxon>
        <taxon>Asparagales</taxon>
        <taxon>Orchidaceae</taxon>
        <taxon>Apostasioideae</taxon>
        <taxon>Apostasia</taxon>
    </lineage>
</organism>
<dbReference type="InterPro" id="IPR040283">
    <property type="entry name" value="DDB_G0292058-like"/>
</dbReference>
<sequence length="490" mass="54176">MGFRGGKGEVASLLCFVAVVVLRGVGAPVVGDEEQERASPEAGKVSSSPLAPRTERADPLDGLEKYTGGFNITNKHYLSSTIFTGKYGYFIAILWLLCGLFYASRLIISSCFYNVGEREKQIVIFMTYLSSLLLFLVIIASAVALQGSSKFKSRAMMIRNIVVETTNNASGTIYTVTEAIESLQNDAQIRQDVEGFSLLKMTSKKLNDKASNIKGKVESTMNWVSKGLNLVNAVTVITVTLNLVSTISLLVLGIIRFHQTSQILIIICWLLTFSLWVLFGLYYFFGIFAGDICMALDEFSQNPEQSTLNTVFACSDRNSSQAILHDVGERIYDLIQQVNSNITLLRSSFSELEYICNPFSSPPEFDYQPESCSSDSIRIGDLPKIIEKFTCSGASTGVCRPGQFIPARIYNEVELYTNSIQDILDCYPVMKSLVDCQLLKDSLSQVLLHHCSPLKRYASTSWASMAALSTIMAVLVLTWASGFHQKPIED</sequence>
<name>A0A2I0BG15_9ASPA</name>
<evidence type="ECO:0000256" key="3">
    <source>
        <dbReference type="SAM" id="SignalP"/>
    </source>
</evidence>
<keyword evidence="2" id="KW-0812">Transmembrane</keyword>
<accession>A0A2I0BG15</accession>